<sequence length="670" mass="74405">MTSRKGPRRKGSSSSNKTDNISLSSRSDSSSHKSEVAASLSKILLDNSEEDDDFLSGARFPKKAPQRKTTSKSKFPKVKTAIEGDEASVKSALPRQSSRSPKSRRNKSAPSVAGETPKRRVSRNPRTAPGIALPVHDEHDGTYGECTLNDEEKEPSASPLALSAQNIKGSAKKLFDKAVRAASPTSLRRPRSKSAGRQSNNANRDSEIACPKRQPSPGRLKKHTGELDTSRGDRSTSSKSRSQSPGRLKKRAESPGSLRRRAASPGRFRKWTEGPGALKKPTESSESQKKRAESPGKLKKQAESTGNTKNRTVSPGRLKKRAQSPGRLRKRSQSPGRLRKRAESPGRLNRNARRMARKEQSENSSNCESGDGKLGAMLDRDAKEKSRKRETRSIASGSSRRSSSAGPLRKPRSSRSSRSGKSKTTEEPGDKIPSKPRQSHRAPSISEEDDAPPKAQPSYSNMKDELQKHKVKRNRSMDPTMALALQKQMILKSEEEKEQSERTRAPVRRAASMILTREMGRRGNQESSIDLIQYKEEEIHSTSYFASNHVLINRERMKRGLRPLTRNVAMDQLARKNAEAMAKSKKCKCLETTYVGNVIRGESIRSIHQSVMLQKQGRERANILNPYFQDFGVGTSKSEDGELYMCQLFSERLELPLTDTLEDKTEQTAP</sequence>
<feature type="compositionally biased region" description="Low complexity" evidence="1">
    <location>
        <begin position="237"/>
        <end position="246"/>
    </location>
</feature>
<evidence type="ECO:0000313" key="4">
    <source>
        <dbReference type="Proteomes" id="UP000291116"/>
    </source>
</evidence>
<feature type="compositionally biased region" description="Basic residues" evidence="1">
    <location>
        <begin position="60"/>
        <end position="77"/>
    </location>
</feature>
<feature type="compositionally biased region" description="Basic and acidic residues" evidence="1">
    <location>
        <begin position="280"/>
        <end position="302"/>
    </location>
</feature>
<dbReference type="Gene3D" id="3.40.33.10">
    <property type="entry name" value="CAP"/>
    <property type="match status" value="1"/>
</dbReference>
<feature type="compositionally biased region" description="Basic and acidic residues" evidence="1">
    <location>
        <begin position="423"/>
        <end position="433"/>
    </location>
</feature>
<proteinExistence type="predicted"/>
<feature type="compositionally biased region" description="Basic residues" evidence="1">
    <location>
        <begin position="317"/>
        <end position="340"/>
    </location>
</feature>
<feature type="compositionally biased region" description="Basic residues" evidence="1">
    <location>
        <begin position="1"/>
        <end position="11"/>
    </location>
</feature>
<feature type="region of interest" description="Disordered" evidence="1">
    <location>
        <begin position="52"/>
        <end position="165"/>
    </location>
</feature>
<dbReference type="AlphaFoldDB" id="A0A448YYJ1"/>
<dbReference type="Proteomes" id="UP000291116">
    <property type="component" value="Unassembled WGS sequence"/>
</dbReference>
<feature type="compositionally biased region" description="Basic residues" evidence="1">
    <location>
        <begin position="409"/>
        <end position="421"/>
    </location>
</feature>
<dbReference type="Pfam" id="PF00188">
    <property type="entry name" value="CAP"/>
    <property type="match status" value="1"/>
</dbReference>
<name>A0A448YYJ1_9STRA</name>
<dbReference type="InterPro" id="IPR014044">
    <property type="entry name" value="CAP_dom"/>
</dbReference>
<feature type="region of interest" description="Disordered" evidence="1">
    <location>
        <begin position="178"/>
        <end position="473"/>
    </location>
</feature>
<dbReference type="OrthoDB" id="48753at2759"/>
<evidence type="ECO:0000256" key="1">
    <source>
        <dbReference type="SAM" id="MobiDB-lite"/>
    </source>
</evidence>
<evidence type="ECO:0000259" key="2">
    <source>
        <dbReference type="Pfam" id="PF00188"/>
    </source>
</evidence>
<accession>A0A448YYJ1</accession>
<feature type="compositionally biased region" description="Basic and acidic residues" evidence="1">
    <location>
        <begin position="223"/>
        <end position="236"/>
    </location>
</feature>
<feature type="compositionally biased region" description="Polar residues" evidence="1">
    <location>
        <begin position="303"/>
        <end position="313"/>
    </location>
</feature>
<keyword evidence="4" id="KW-1185">Reference proteome</keyword>
<organism evidence="3 4">
    <name type="scientific">Pseudo-nitzschia multistriata</name>
    <dbReference type="NCBI Taxonomy" id="183589"/>
    <lineage>
        <taxon>Eukaryota</taxon>
        <taxon>Sar</taxon>
        <taxon>Stramenopiles</taxon>
        <taxon>Ochrophyta</taxon>
        <taxon>Bacillariophyta</taxon>
        <taxon>Bacillariophyceae</taxon>
        <taxon>Bacillariophycidae</taxon>
        <taxon>Bacillariales</taxon>
        <taxon>Bacillariaceae</taxon>
        <taxon>Pseudo-nitzschia</taxon>
    </lineage>
</organism>
<dbReference type="InterPro" id="IPR035940">
    <property type="entry name" value="CAP_sf"/>
</dbReference>
<feature type="domain" description="SCP" evidence="2">
    <location>
        <begin position="551"/>
        <end position="647"/>
    </location>
</feature>
<evidence type="ECO:0000313" key="3">
    <source>
        <dbReference type="EMBL" id="VEU34873.1"/>
    </source>
</evidence>
<dbReference type="EMBL" id="CAACVS010000041">
    <property type="protein sequence ID" value="VEU34873.1"/>
    <property type="molecule type" value="Genomic_DNA"/>
</dbReference>
<protein>
    <recommendedName>
        <fullName evidence="2">SCP domain-containing protein</fullName>
    </recommendedName>
</protein>
<feature type="compositionally biased region" description="Low complexity" evidence="1">
    <location>
        <begin position="393"/>
        <end position="406"/>
    </location>
</feature>
<feature type="region of interest" description="Disordered" evidence="1">
    <location>
        <begin position="1"/>
        <end position="38"/>
    </location>
</feature>
<reference evidence="3 4" key="1">
    <citation type="submission" date="2019-01" db="EMBL/GenBank/DDBJ databases">
        <authorList>
            <person name="Ferrante I. M."/>
        </authorList>
    </citation>
    <scope>NUCLEOTIDE SEQUENCE [LARGE SCALE GENOMIC DNA]</scope>
    <source>
        <strain evidence="3 4">B856</strain>
    </source>
</reference>
<gene>
    <name evidence="3" type="ORF">PSNMU_V1.4_AUG-EV-PASAV3_0015920</name>
</gene>
<dbReference type="SUPFAM" id="SSF55797">
    <property type="entry name" value="PR-1-like"/>
    <property type="match status" value="1"/>
</dbReference>